<proteinExistence type="predicted"/>
<dbReference type="InterPro" id="IPR050250">
    <property type="entry name" value="Macrolide_Exporter_MacB"/>
</dbReference>
<keyword evidence="2" id="KW-1003">Cell membrane</keyword>
<keyword evidence="5 6" id="KW-0472">Membrane</keyword>
<feature type="transmembrane region" description="Helical" evidence="6">
    <location>
        <begin position="305"/>
        <end position="323"/>
    </location>
</feature>
<keyword evidence="4 6" id="KW-1133">Transmembrane helix</keyword>
<gene>
    <name evidence="8" type="ORF">CJ240_07305</name>
</gene>
<organism evidence="8 9">
    <name type="scientific">Varibaculum cambriense</name>
    <dbReference type="NCBI Taxonomy" id="184870"/>
    <lineage>
        <taxon>Bacteria</taxon>
        <taxon>Bacillati</taxon>
        <taxon>Actinomycetota</taxon>
        <taxon>Actinomycetes</taxon>
        <taxon>Actinomycetales</taxon>
        <taxon>Actinomycetaceae</taxon>
        <taxon>Varibaculum</taxon>
    </lineage>
</organism>
<comment type="subcellular location">
    <subcellularLocation>
        <location evidence="1">Cell membrane</location>
        <topology evidence="1">Multi-pass membrane protein</topology>
    </subcellularLocation>
</comment>
<comment type="caution">
    <text evidence="8">The sequence shown here is derived from an EMBL/GenBank/DDBJ whole genome shotgun (WGS) entry which is preliminary data.</text>
</comment>
<evidence type="ECO:0000259" key="7">
    <source>
        <dbReference type="Pfam" id="PF02687"/>
    </source>
</evidence>
<evidence type="ECO:0000256" key="3">
    <source>
        <dbReference type="ARBA" id="ARBA00022692"/>
    </source>
</evidence>
<keyword evidence="3 6" id="KW-0812">Transmembrane</keyword>
<evidence type="ECO:0000313" key="8">
    <source>
        <dbReference type="EMBL" id="PMB89548.1"/>
    </source>
</evidence>
<evidence type="ECO:0000256" key="2">
    <source>
        <dbReference type="ARBA" id="ARBA00022475"/>
    </source>
</evidence>
<feature type="domain" description="ABC3 transporter permease C-terminal" evidence="7">
    <location>
        <begin position="309"/>
        <end position="447"/>
    </location>
</feature>
<protein>
    <submittedName>
        <fullName evidence="8">ABC transporter permease</fullName>
    </submittedName>
</protein>
<evidence type="ECO:0000313" key="9">
    <source>
        <dbReference type="Proteomes" id="UP000243201"/>
    </source>
</evidence>
<feature type="transmembrane region" description="Helical" evidence="6">
    <location>
        <begin position="344"/>
        <end position="373"/>
    </location>
</feature>
<reference evidence="8 9" key="1">
    <citation type="submission" date="2017-09" db="EMBL/GenBank/DDBJ databases">
        <title>Bacterial strain isolated from the female urinary microbiota.</title>
        <authorList>
            <person name="Thomas-White K."/>
            <person name="Kumar N."/>
            <person name="Forster S."/>
            <person name="Putonti C."/>
            <person name="Lawley T."/>
            <person name="Wolfe A.J."/>
        </authorList>
    </citation>
    <scope>NUCLEOTIDE SEQUENCE [LARGE SCALE GENOMIC DNA]</scope>
    <source>
        <strain evidence="8 9">UMB0744</strain>
    </source>
</reference>
<evidence type="ECO:0000256" key="1">
    <source>
        <dbReference type="ARBA" id="ARBA00004651"/>
    </source>
</evidence>
<dbReference type="Pfam" id="PF02687">
    <property type="entry name" value="FtsX"/>
    <property type="match status" value="1"/>
</dbReference>
<dbReference type="EMBL" id="PNGC01000002">
    <property type="protein sequence ID" value="PMB89548.1"/>
    <property type="molecule type" value="Genomic_DNA"/>
</dbReference>
<evidence type="ECO:0000256" key="4">
    <source>
        <dbReference type="ARBA" id="ARBA00022989"/>
    </source>
</evidence>
<dbReference type="PANTHER" id="PTHR30572">
    <property type="entry name" value="MEMBRANE COMPONENT OF TRANSPORTER-RELATED"/>
    <property type="match status" value="1"/>
</dbReference>
<evidence type="ECO:0000256" key="6">
    <source>
        <dbReference type="SAM" id="Phobius"/>
    </source>
</evidence>
<name>A0ABX4UPC2_9ACTO</name>
<dbReference type="PANTHER" id="PTHR30572:SF9">
    <property type="entry name" value="ABC TRANSPORTER PERMEASE PROTEIN"/>
    <property type="match status" value="1"/>
</dbReference>
<accession>A0ABX4UPC2</accession>
<sequence>MSFAGRAWRYVVRKPVRTIVIFAVLTLVATVLMSADAIERASARESAKVEAKAGAGFVLGNNPQFNQGTPRGAGTVKPADIAQIAHLPEVKSYVARQNVTADLVGAQTQKLGTNDYDAKKEAQFGNAVNVWGVNRTDIDNNFRSGALTLVAGRHLKPGDHHKAIIHEDLAKANGLKISSKLKLKGNPYDVDNLRKSTAETEMEIVGLVRGSNTRQAAQRSELFANTVYTDLDTTRALYQMGKDNEIYQDANFFVASEKDLEQVEKKAGSLKIDWRNYQLSPATQYLAGITGALSGINSLMSTTKIAAFGFALLILTLVLFLWMNERKKETGVLLSVGTSKASIFAQYLCELVITAIPAFVLAFFISGAIAQWLGNSALASVNSSLMQELAQAGQAGADMESSAATKTLDALAVSLSTPSVITAVLLTLLVGVLCVLAASFPMLRRPPRALLVDIK</sequence>
<dbReference type="InterPro" id="IPR003838">
    <property type="entry name" value="ABC3_permease_C"/>
</dbReference>
<evidence type="ECO:0000256" key="5">
    <source>
        <dbReference type="ARBA" id="ARBA00023136"/>
    </source>
</evidence>
<feature type="transmembrane region" description="Helical" evidence="6">
    <location>
        <begin position="420"/>
        <end position="440"/>
    </location>
</feature>
<keyword evidence="9" id="KW-1185">Reference proteome</keyword>
<dbReference type="Proteomes" id="UP000243201">
    <property type="component" value="Unassembled WGS sequence"/>
</dbReference>